<evidence type="ECO:0000256" key="1">
    <source>
        <dbReference type="SAM" id="MobiDB-lite"/>
    </source>
</evidence>
<dbReference type="Gene3D" id="2.30.29.30">
    <property type="entry name" value="Pleckstrin-homology domain (PH domain)/Phosphotyrosine-binding domain (PTB)"/>
    <property type="match status" value="1"/>
</dbReference>
<evidence type="ECO:0000313" key="2">
    <source>
        <dbReference type="EMBL" id="MEQ2236797.1"/>
    </source>
</evidence>
<sequence length="137" mass="15213">MSTAKRSSFSPFGSVSSALMCSTAAATGDKPGPPAKGAFSLEEEKQKDGSAYQKQEHASVGRVLEEFFWIGTSIVAFSKWRLGYMVEKCMSSMQIGTQMVKLRGGSKGLVRFFYLDEHKSCIRWRPSRKNEKAKSEL</sequence>
<gene>
    <name evidence="2" type="ORF">ILYODFUR_016355</name>
</gene>
<dbReference type="InterPro" id="IPR001192">
    <property type="entry name" value="PI-PLC_fam"/>
</dbReference>
<proteinExistence type="predicted"/>
<reference evidence="2 3" key="1">
    <citation type="submission" date="2021-06" db="EMBL/GenBank/DDBJ databases">
        <authorList>
            <person name="Palmer J.M."/>
        </authorList>
    </citation>
    <scope>NUCLEOTIDE SEQUENCE [LARGE SCALE GENOMIC DNA]</scope>
    <source>
        <strain evidence="3">if_2019</strain>
        <tissue evidence="2">Muscle</tissue>
    </source>
</reference>
<dbReference type="InterPro" id="IPR011993">
    <property type="entry name" value="PH-like_dom_sf"/>
</dbReference>
<dbReference type="Proteomes" id="UP001482620">
    <property type="component" value="Unassembled WGS sequence"/>
</dbReference>
<name>A0ABV0TZA3_9TELE</name>
<comment type="caution">
    <text evidence="2">The sequence shown here is derived from an EMBL/GenBank/DDBJ whole genome shotgun (WGS) entry which is preliminary data.</text>
</comment>
<organism evidence="2 3">
    <name type="scientific">Ilyodon furcidens</name>
    <name type="common">goldbreast splitfin</name>
    <dbReference type="NCBI Taxonomy" id="33524"/>
    <lineage>
        <taxon>Eukaryota</taxon>
        <taxon>Metazoa</taxon>
        <taxon>Chordata</taxon>
        <taxon>Craniata</taxon>
        <taxon>Vertebrata</taxon>
        <taxon>Euteleostomi</taxon>
        <taxon>Actinopterygii</taxon>
        <taxon>Neopterygii</taxon>
        <taxon>Teleostei</taxon>
        <taxon>Neoteleostei</taxon>
        <taxon>Acanthomorphata</taxon>
        <taxon>Ovalentaria</taxon>
        <taxon>Atherinomorphae</taxon>
        <taxon>Cyprinodontiformes</taxon>
        <taxon>Goodeidae</taxon>
        <taxon>Ilyodon</taxon>
    </lineage>
</organism>
<feature type="compositionally biased region" description="Basic and acidic residues" evidence="1">
    <location>
        <begin position="42"/>
        <end position="55"/>
    </location>
</feature>
<evidence type="ECO:0000313" key="3">
    <source>
        <dbReference type="Proteomes" id="UP001482620"/>
    </source>
</evidence>
<keyword evidence="3" id="KW-1185">Reference proteome</keyword>
<accession>A0ABV0TZA3</accession>
<dbReference type="PANTHER" id="PTHR10336:SF166">
    <property type="entry name" value="1-PHOSPHATIDYLINOSITOL 4,5-BISPHOSPHATE PHOSPHODIESTERASE ETA-2"/>
    <property type="match status" value="1"/>
</dbReference>
<dbReference type="SUPFAM" id="SSF50729">
    <property type="entry name" value="PH domain-like"/>
    <property type="match status" value="1"/>
</dbReference>
<protein>
    <submittedName>
        <fullName evidence="2">Uncharacterized protein</fullName>
    </submittedName>
</protein>
<dbReference type="PANTHER" id="PTHR10336">
    <property type="entry name" value="PHOSPHOINOSITIDE-SPECIFIC PHOSPHOLIPASE C FAMILY PROTEIN"/>
    <property type="match status" value="1"/>
</dbReference>
<dbReference type="EMBL" id="JAHRIQ010047825">
    <property type="protein sequence ID" value="MEQ2236797.1"/>
    <property type="molecule type" value="Genomic_DNA"/>
</dbReference>
<feature type="region of interest" description="Disordered" evidence="1">
    <location>
        <begin position="25"/>
        <end position="55"/>
    </location>
</feature>